<keyword evidence="1" id="KW-0472">Membrane</keyword>
<keyword evidence="4" id="KW-1185">Reference proteome</keyword>
<gene>
    <name evidence="3" type="ORF">ADK38_11485</name>
</gene>
<evidence type="ECO:0000313" key="3">
    <source>
        <dbReference type="EMBL" id="KOG89938.1"/>
    </source>
</evidence>
<evidence type="ECO:0000259" key="2">
    <source>
        <dbReference type="Pfam" id="PF14219"/>
    </source>
</evidence>
<protein>
    <recommendedName>
        <fullName evidence="2">DUF4328 domain-containing protein</fullName>
    </recommendedName>
</protein>
<dbReference type="EMBL" id="LGUT01000954">
    <property type="protein sequence ID" value="KOG89938.1"/>
    <property type="molecule type" value="Genomic_DNA"/>
</dbReference>
<dbReference type="Proteomes" id="UP000037020">
    <property type="component" value="Unassembled WGS sequence"/>
</dbReference>
<name>A0ABR5J9D8_9ACTN</name>
<evidence type="ECO:0000256" key="1">
    <source>
        <dbReference type="SAM" id="Phobius"/>
    </source>
</evidence>
<sequence>ANLWLPFRVAAETWQASAPQTPEGTLREISRAPVRAWWLLWLLSLAVGRTAQTLYNRADTPESLQQAAGTVMLGDLLNLAAAALAILFVRKLTRMQRERAELGTFTAVMPGGPTIV</sequence>
<dbReference type="Pfam" id="PF14219">
    <property type="entry name" value="DUF4328"/>
    <property type="match status" value="1"/>
</dbReference>
<comment type="caution">
    <text evidence="3">The sequence shown here is derived from an EMBL/GenBank/DDBJ whole genome shotgun (WGS) entry which is preliminary data.</text>
</comment>
<proteinExistence type="predicted"/>
<feature type="transmembrane region" description="Helical" evidence="1">
    <location>
        <begin position="67"/>
        <end position="89"/>
    </location>
</feature>
<feature type="domain" description="DUF4328" evidence="2">
    <location>
        <begin position="1"/>
        <end position="94"/>
    </location>
</feature>
<reference evidence="3 4" key="1">
    <citation type="submission" date="2015-07" db="EMBL/GenBank/DDBJ databases">
        <authorList>
            <person name="Ju K.-S."/>
            <person name="Doroghazi J.R."/>
            <person name="Metcalf W.W."/>
        </authorList>
    </citation>
    <scope>NUCLEOTIDE SEQUENCE [LARGE SCALE GENOMIC DNA]</scope>
    <source>
        <strain evidence="3 4">NRRL B-3589</strain>
    </source>
</reference>
<feature type="non-terminal residue" evidence="3">
    <location>
        <position position="1"/>
    </location>
</feature>
<accession>A0ABR5J9D8</accession>
<evidence type="ECO:0000313" key="4">
    <source>
        <dbReference type="Proteomes" id="UP000037020"/>
    </source>
</evidence>
<organism evidence="3 4">
    <name type="scientific">Streptomyces varsoviensis</name>
    <dbReference type="NCBI Taxonomy" id="67373"/>
    <lineage>
        <taxon>Bacteria</taxon>
        <taxon>Bacillati</taxon>
        <taxon>Actinomycetota</taxon>
        <taxon>Actinomycetes</taxon>
        <taxon>Kitasatosporales</taxon>
        <taxon>Streptomycetaceae</taxon>
        <taxon>Streptomyces</taxon>
    </lineage>
</organism>
<dbReference type="InterPro" id="IPR025565">
    <property type="entry name" value="DUF4328"/>
</dbReference>
<keyword evidence="1" id="KW-0812">Transmembrane</keyword>
<keyword evidence="1" id="KW-1133">Transmembrane helix</keyword>